<evidence type="ECO:0000256" key="5">
    <source>
        <dbReference type="ARBA" id="ARBA00022729"/>
    </source>
</evidence>
<gene>
    <name evidence="11" type="ORF">AB6A40_007722</name>
</gene>
<evidence type="ECO:0000313" key="12">
    <source>
        <dbReference type="Proteomes" id="UP001608902"/>
    </source>
</evidence>
<dbReference type="PANTHER" id="PTHR31418">
    <property type="entry name" value="FATTY-ACID AND RETINOL-BINDING PROTEIN 1"/>
    <property type="match status" value="1"/>
</dbReference>
<evidence type="ECO:0000256" key="10">
    <source>
        <dbReference type="SAM" id="SignalP"/>
    </source>
</evidence>
<evidence type="ECO:0000256" key="3">
    <source>
        <dbReference type="ARBA" id="ARBA00017453"/>
    </source>
</evidence>
<dbReference type="GO" id="GO:0016918">
    <property type="term" value="F:retinal binding"/>
    <property type="evidence" value="ECO:0007669"/>
    <property type="project" value="UniProtKB-KW"/>
</dbReference>
<evidence type="ECO:0000256" key="9">
    <source>
        <dbReference type="ARBA" id="ARBA00023121"/>
    </source>
</evidence>
<sequence length="195" mass="21972">MRYGPSGLLIMLFLSTTITGSPRLPHSRVPHPRLASTHTDVTSLAIELLEFIPPSVFSFFADLNDTDRSALLELSKNISRSRLTPEKEQHFLEELKHRSLTAYNKVTAVQRYLQQTIDGLEEESKNFTRKISEKYVSLFTGSKANTKGTFGKLKTFTTDLFKYYDEMSNNGKANLRAAFPETAQLISSMLSANIS</sequence>
<dbReference type="PANTHER" id="PTHR31418:SF7">
    <property type="entry name" value="FATTY-ACID AND RETINOL-BINDING PROTEIN 1"/>
    <property type="match status" value="1"/>
</dbReference>
<keyword evidence="9" id="KW-0446">Lipid-binding</keyword>
<comment type="similarity">
    <text evidence="2">Belongs to the fatty-acid and retinol-binding protein (FARBP) family.</text>
</comment>
<keyword evidence="8" id="KW-0683">Retinol-binding</keyword>
<comment type="subcellular location">
    <subcellularLocation>
        <location evidence="1">Secreted</location>
    </subcellularLocation>
</comment>
<comment type="caution">
    <text evidence="11">The sequence shown here is derived from an EMBL/GenBank/DDBJ whole genome shotgun (WGS) entry which is preliminary data.</text>
</comment>
<dbReference type="InterPro" id="IPR008632">
    <property type="entry name" value="Gp-FAR-1"/>
</dbReference>
<dbReference type="Pfam" id="PF05823">
    <property type="entry name" value="Gp-FAR-1"/>
    <property type="match status" value="1"/>
</dbReference>
<evidence type="ECO:0000256" key="4">
    <source>
        <dbReference type="ARBA" id="ARBA00022525"/>
    </source>
</evidence>
<name>A0ABD6EVC9_9BILA</name>
<keyword evidence="12" id="KW-1185">Reference proteome</keyword>
<keyword evidence="6" id="KW-0845">Vitamin A</keyword>
<dbReference type="Proteomes" id="UP001608902">
    <property type="component" value="Unassembled WGS sequence"/>
</dbReference>
<evidence type="ECO:0000256" key="8">
    <source>
        <dbReference type="ARBA" id="ARBA00023072"/>
    </source>
</evidence>
<keyword evidence="5 10" id="KW-0732">Signal</keyword>
<accession>A0ABD6EVC9</accession>
<feature type="signal peptide" evidence="10">
    <location>
        <begin position="1"/>
        <end position="20"/>
    </location>
</feature>
<protein>
    <recommendedName>
        <fullName evidence="3">Fatty-acid and retinol-binding protein 1</fullName>
    </recommendedName>
</protein>
<evidence type="ECO:0000256" key="7">
    <source>
        <dbReference type="ARBA" id="ARBA00023054"/>
    </source>
</evidence>
<evidence type="ECO:0000256" key="6">
    <source>
        <dbReference type="ARBA" id="ARBA00022893"/>
    </source>
</evidence>
<dbReference type="EMBL" id="JBGFUD010006464">
    <property type="protein sequence ID" value="MFH4981013.1"/>
    <property type="molecule type" value="Genomic_DNA"/>
</dbReference>
<proteinExistence type="inferred from homology"/>
<reference evidence="11 12" key="1">
    <citation type="submission" date="2024-08" db="EMBL/GenBank/DDBJ databases">
        <title>Gnathostoma spinigerum genome.</title>
        <authorList>
            <person name="Gonzalez-Bertolin B."/>
            <person name="Monzon S."/>
            <person name="Zaballos A."/>
            <person name="Jimenez P."/>
            <person name="Dekumyoy P."/>
            <person name="Varona S."/>
            <person name="Cuesta I."/>
            <person name="Sumanam S."/>
            <person name="Adisakwattana P."/>
            <person name="Gasser R.B."/>
            <person name="Hernandez-Gonzalez A."/>
            <person name="Young N.D."/>
            <person name="Perteguer M.J."/>
        </authorList>
    </citation>
    <scope>NUCLEOTIDE SEQUENCE [LARGE SCALE GENOMIC DNA]</scope>
    <source>
        <strain evidence="11">AL3</strain>
        <tissue evidence="11">Liver</tissue>
    </source>
</reference>
<feature type="chain" id="PRO_5044795003" description="Fatty-acid and retinol-binding protein 1" evidence="10">
    <location>
        <begin position="21"/>
        <end position="195"/>
    </location>
</feature>
<dbReference type="GO" id="GO:0005576">
    <property type="term" value="C:extracellular region"/>
    <property type="evidence" value="ECO:0007669"/>
    <property type="project" value="UniProtKB-SubCell"/>
</dbReference>
<evidence type="ECO:0000256" key="2">
    <source>
        <dbReference type="ARBA" id="ARBA00006648"/>
    </source>
</evidence>
<keyword evidence="4" id="KW-0964">Secreted</keyword>
<evidence type="ECO:0000256" key="1">
    <source>
        <dbReference type="ARBA" id="ARBA00004613"/>
    </source>
</evidence>
<keyword evidence="7" id="KW-0175">Coiled coil</keyword>
<dbReference type="Gene3D" id="1.20.120.1100">
    <property type="match status" value="1"/>
</dbReference>
<evidence type="ECO:0000313" key="11">
    <source>
        <dbReference type="EMBL" id="MFH4981013.1"/>
    </source>
</evidence>
<dbReference type="AlphaFoldDB" id="A0ABD6EVC9"/>
<dbReference type="GO" id="GO:0019841">
    <property type="term" value="F:retinol binding"/>
    <property type="evidence" value="ECO:0007669"/>
    <property type="project" value="UniProtKB-KW"/>
</dbReference>
<organism evidence="11 12">
    <name type="scientific">Gnathostoma spinigerum</name>
    <dbReference type="NCBI Taxonomy" id="75299"/>
    <lineage>
        <taxon>Eukaryota</taxon>
        <taxon>Metazoa</taxon>
        <taxon>Ecdysozoa</taxon>
        <taxon>Nematoda</taxon>
        <taxon>Chromadorea</taxon>
        <taxon>Rhabditida</taxon>
        <taxon>Spirurina</taxon>
        <taxon>Gnathostomatomorpha</taxon>
        <taxon>Gnathostomatoidea</taxon>
        <taxon>Gnathostomatidae</taxon>
        <taxon>Gnathostoma</taxon>
    </lineage>
</organism>